<feature type="domain" description="DUF4394" evidence="1">
    <location>
        <begin position="53"/>
        <end position="271"/>
    </location>
</feature>
<feature type="domain" description="DUF4394" evidence="1">
    <location>
        <begin position="286"/>
        <end position="496"/>
    </location>
</feature>
<dbReference type="Proteomes" id="UP000426027">
    <property type="component" value="Chromosome"/>
</dbReference>
<evidence type="ECO:0000259" key="1">
    <source>
        <dbReference type="Pfam" id="PF14339"/>
    </source>
</evidence>
<dbReference type="PROSITE" id="PS51257">
    <property type="entry name" value="PROKAR_LIPOPROTEIN"/>
    <property type="match status" value="1"/>
</dbReference>
<proteinExistence type="predicted"/>
<dbReference type="SUPFAM" id="SSF63825">
    <property type="entry name" value="YWTD domain"/>
    <property type="match status" value="1"/>
</dbReference>
<protein>
    <submittedName>
        <fullName evidence="2">DUF4394 domain-containing protein</fullName>
    </submittedName>
</protein>
<dbReference type="InterPro" id="IPR011044">
    <property type="entry name" value="Quino_amine_DH_bsu"/>
</dbReference>
<dbReference type="AlphaFoldDB" id="A0A6I6GNY3"/>
<reference evidence="2 3" key="1">
    <citation type="submission" date="2019-11" db="EMBL/GenBank/DDBJ databases">
        <authorList>
            <person name="Im W.T."/>
        </authorList>
    </citation>
    <scope>NUCLEOTIDE SEQUENCE [LARGE SCALE GENOMIC DNA]</scope>
    <source>
        <strain evidence="2 3">SB-02</strain>
    </source>
</reference>
<gene>
    <name evidence="2" type="ORF">GLV81_15795</name>
</gene>
<dbReference type="EMBL" id="CP046566">
    <property type="protein sequence ID" value="QGW29378.1"/>
    <property type="molecule type" value="Genomic_DNA"/>
</dbReference>
<keyword evidence="3" id="KW-1185">Reference proteome</keyword>
<dbReference type="Pfam" id="PF14339">
    <property type="entry name" value="DUF4394"/>
    <property type="match status" value="2"/>
</dbReference>
<accession>A0A6I6GNY3</accession>
<dbReference type="SUPFAM" id="SSF50969">
    <property type="entry name" value="YVTN repeat-like/Quinoprotein amine dehydrogenase"/>
    <property type="match status" value="1"/>
</dbReference>
<evidence type="ECO:0000313" key="2">
    <source>
        <dbReference type="EMBL" id="QGW29378.1"/>
    </source>
</evidence>
<dbReference type="InterPro" id="IPR015943">
    <property type="entry name" value="WD40/YVTN_repeat-like_dom_sf"/>
</dbReference>
<organism evidence="2 3">
    <name type="scientific">Phnomibacter ginsenosidimutans</name>
    <dbReference type="NCBI Taxonomy" id="2676868"/>
    <lineage>
        <taxon>Bacteria</taxon>
        <taxon>Pseudomonadati</taxon>
        <taxon>Bacteroidota</taxon>
        <taxon>Chitinophagia</taxon>
        <taxon>Chitinophagales</taxon>
        <taxon>Chitinophagaceae</taxon>
        <taxon>Phnomibacter</taxon>
    </lineage>
</organism>
<name>A0A6I6GNY3_9BACT</name>
<dbReference type="Gene3D" id="2.130.10.10">
    <property type="entry name" value="YVTN repeat-like/Quinoprotein amine dehydrogenase"/>
    <property type="match status" value="1"/>
</dbReference>
<sequence>MPANKTHNMYRTLLSITAGAMLSVLLTACEKKDMGNQPKGPDVEVVALTSANTLVTFNASMPSKIDATVMVTQLAEGEKLLSIDFRPATGELYGLGSSSRIYVINRDNGKARAIGSASFTPAISSNMTAIDFNPTVDRIRLVGSTGQNLRLHPETGVVVATDGIINGASASIGAIGYTNAMAGAASTVLYDIDVKNGMLYKQDPPNNGTLVAVGSLGFSSSMMSGFDIAAGTNTAIATVADGMSSNLYTVDLMTGKASSIGKLSAAVVDIAIPTMPVAYAVTASNQLHIFNPNQPASTVAKDITGLQAMEKMLGIDFRPANGQLYGLGSSGRLYAFNLATGAATQVGSSFGTALLGSDFGFDFNPTVDRIRVVSNLGQNLRINPNDGAVVAVDGLLNPGSPAVSAAAYTNNFAGTSSTELYVIDHVAGKLYLQNPPNNGTLELKASLSVGFSAANGFDIGSRSNEAWAIYSSASGNMLVKINLKDGSTSSPKAFAHAATGFAIGTGF</sequence>
<evidence type="ECO:0000313" key="3">
    <source>
        <dbReference type="Proteomes" id="UP000426027"/>
    </source>
</evidence>
<dbReference type="KEGG" id="fls:GLV81_15795"/>
<dbReference type="InterPro" id="IPR025507">
    <property type="entry name" value="DUF4394"/>
</dbReference>